<proteinExistence type="predicted"/>
<protein>
    <recommendedName>
        <fullName evidence="3">DUF3842 family protein</fullName>
    </recommendedName>
</protein>
<sequence length="141" mass="14721">MKIAVVDGQGGGLGKSITEKIKAQIKATNIEIIALGTNSLATSNMMKAGANSGATGENAIKVMSSKVDVIIGPIAILMANSMMGEITSVMAEAITSSNAKKMLLPINRCGVYIAGTQELNMSQMMDSIVKEIQRMVTPSDD</sequence>
<dbReference type="EMBL" id="JAFBEE010000009">
    <property type="protein sequence ID" value="MBM7615119.1"/>
    <property type="molecule type" value="Genomic_DNA"/>
</dbReference>
<name>A0ABS2NQ86_9FIRM</name>
<dbReference type="Proteomes" id="UP001314796">
    <property type="component" value="Unassembled WGS sequence"/>
</dbReference>
<evidence type="ECO:0000313" key="1">
    <source>
        <dbReference type="EMBL" id="MBM7615119.1"/>
    </source>
</evidence>
<evidence type="ECO:0008006" key="3">
    <source>
        <dbReference type="Google" id="ProtNLM"/>
    </source>
</evidence>
<organism evidence="1 2">
    <name type="scientific">Alkaliphilus hydrothermalis</name>
    <dbReference type="NCBI Taxonomy" id="1482730"/>
    <lineage>
        <taxon>Bacteria</taxon>
        <taxon>Bacillati</taxon>
        <taxon>Bacillota</taxon>
        <taxon>Clostridia</taxon>
        <taxon>Peptostreptococcales</taxon>
        <taxon>Natronincolaceae</taxon>
        <taxon>Alkaliphilus</taxon>
    </lineage>
</organism>
<accession>A0ABS2NQ86</accession>
<keyword evidence="2" id="KW-1185">Reference proteome</keyword>
<gene>
    <name evidence="1" type="ORF">JOC73_001681</name>
</gene>
<reference evidence="1 2" key="1">
    <citation type="submission" date="2021-01" db="EMBL/GenBank/DDBJ databases">
        <title>Genomic Encyclopedia of Type Strains, Phase IV (KMG-IV): sequencing the most valuable type-strain genomes for metagenomic binning, comparative biology and taxonomic classification.</title>
        <authorList>
            <person name="Goeker M."/>
        </authorList>
    </citation>
    <scope>NUCLEOTIDE SEQUENCE [LARGE SCALE GENOMIC DNA]</scope>
    <source>
        <strain evidence="1 2">DSM 25890</strain>
    </source>
</reference>
<dbReference type="RefSeq" id="WP_204401956.1">
    <property type="nucleotide sequence ID" value="NZ_JAFBEE010000009.1"/>
</dbReference>
<evidence type="ECO:0000313" key="2">
    <source>
        <dbReference type="Proteomes" id="UP001314796"/>
    </source>
</evidence>
<dbReference type="InterPro" id="IPR024208">
    <property type="entry name" value="DUF3842"/>
</dbReference>
<comment type="caution">
    <text evidence="1">The sequence shown here is derived from an EMBL/GenBank/DDBJ whole genome shotgun (WGS) entry which is preliminary data.</text>
</comment>
<dbReference type="Pfam" id="PF12953">
    <property type="entry name" value="DUF3842"/>
    <property type="match status" value="1"/>
</dbReference>